<dbReference type="EMBL" id="QBMP01000378">
    <property type="protein sequence ID" value="PZO44691.1"/>
    <property type="molecule type" value="Genomic_DNA"/>
</dbReference>
<gene>
    <name evidence="1" type="ORF">DCF15_21980</name>
</gene>
<organism evidence="1 2">
    <name type="scientific">Phormidesmis priestleyi</name>
    <dbReference type="NCBI Taxonomy" id="268141"/>
    <lineage>
        <taxon>Bacteria</taxon>
        <taxon>Bacillati</taxon>
        <taxon>Cyanobacteriota</taxon>
        <taxon>Cyanophyceae</taxon>
        <taxon>Leptolyngbyales</taxon>
        <taxon>Leptolyngbyaceae</taxon>
        <taxon>Phormidesmis</taxon>
    </lineage>
</organism>
<evidence type="ECO:0000313" key="2">
    <source>
        <dbReference type="Proteomes" id="UP000249794"/>
    </source>
</evidence>
<comment type="caution">
    <text evidence="1">The sequence shown here is derived from an EMBL/GenBank/DDBJ whole genome shotgun (WGS) entry which is preliminary data.</text>
</comment>
<evidence type="ECO:0000313" key="1">
    <source>
        <dbReference type="EMBL" id="PZO44691.1"/>
    </source>
</evidence>
<dbReference type="AlphaFoldDB" id="A0A2W4YBB7"/>
<sequence length="73" mass="7999">MKKIGKGLIPISLGILLANFDFTRDSFGRFDLLPDFVGYGSIVMGLGSWIGLSKQFAIARLCAWVLIPIAVIR</sequence>
<name>A0A2W4YBB7_9CYAN</name>
<reference evidence="2" key="1">
    <citation type="submission" date="2018-04" db="EMBL/GenBank/DDBJ databases">
        <authorList>
            <person name="Cornet L."/>
        </authorList>
    </citation>
    <scope>NUCLEOTIDE SEQUENCE [LARGE SCALE GENOMIC DNA]</scope>
</reference>
<proteinExistence type="predicted"/>
<reference evidence="1 2" key="2">
    <citation type="submission" date="2018-06" db="EMBL/GenBank/DDBJ databases">
        <title>Metagenomic assembly of (sub)arctic Cyanobacteria and their associated microbiome from non-axenic cultures.</title>
        <authorList>
            <person name="Baurain D."/>
        </authorList>
    </citation>
    <scope>NUCLEOTIDE SEQUENCE [LARGE SCALE GENOMIC DNA]</scope>
    <source>
        <strain evidence="1">ULC027bin1</strain>
    </source>
</reference>
<dbReference type="Proteomes" id="UP000249794">
    <property type="component" value="Unassembled WGS sequence"/>
</dbReference>
<accession>A0A2W4YBB7</accession>
<protein>
    <submittedName>
        <fullName evidence="1">Uncharacterized protein</fullName>
    </submittedName>
</protein>